<reference evidence="1" key="1">
    <citation type="journal article" date="2023" name="Science">
        <title>Genome structures resolve the early diversification of teleost fishes.</title>
        <authorList>
            <person name="Parey E."/>
            <person name="Louis A."/>
            <person name="Montfort J."/>
            <person name="Bouchez O."/>
            <person name="Roques C."/>
            <person name="Iampietro C."/>
            <person name="Lluch J."/>
            <person name="Castinel A."/>
            <person name="Donnadieu C."/>
            <person name="Desvignes T."/>
            <person name="Floi Bucao C."/>
            <person name="Jouanno E."/>
            <person name="Wen M."/>
            <person name="Mejri S."/>
            <person name="Dirks R."/>
            <person name="Jansen H."/>
            <person name="Henkel C."/>
            <person name="Chen W.J."/>
            <person name="Zahm M."/>
            <person name="Cabau C."/>
            <person name="Klopp C."/>
            <person name="Thompson A.W."/>
            <person name="Robinson-Rechavi M."/>
            <person name="Braasch I."/>
            <person name="Lecointre G."/>
            <person name="Bobe J."/>
            <person name="Postlethwait J.H."/>
            <person name="Berthelot C."/>
            <person name="Roest Crollius H."/>
            <person name="Guiguen Y."/>
        </authorList>
    </citation>
    <scope>NUCLEOTIDE SEQUENCE</scope>
    <source>
        <strain evidence="1">WJC10195</strain>
    </source>
</reference>
<comment type="caution">
    <text evidence="1">The sequence shown here is derived from an EMBL/GenBank/DDBJ whole genome shotgun (WGS) entry which is preliminary data.</text>
</comment>
<evidence type="ECO:0000313" key="2">
    <source>
        <dbReference type="Proteomes" id="UP001152622"/>
    </source>
</evidence>
<keyword evidence="2" id="KW-1185">Reference proteome</keyword>
<dbReference type="Proteomes" id="UP001152622">
    <property type="component" value="Chromosome 19"/>
</dbReference>
<dbReference type="AlphaFoldDB" id="A0A9Q1ED89"/>
<accession>A0A9Q1ED89</accession>
<sequence length="121" mass="13176">MAVVSAFSFACPACFPVPAHLYSPILHPVCHPALLLVAQLLLVPAPSSVLPLVIRQPRILTVTQLPCLPACLSSLLINSLLSEFFENRFDALCESAHFDFSGAFIGILEISIRCLRSGLWM</sequence>
<organism evidence="1 2">
    <name type="scientific">Synaphobranchus kaupii</name>
    <name type="common">Kaup's arrowtooth eel</name>
    <dbReference type="NCBI Taxonomy" id="118154"/>
    <lineage>
        <taxon>Eukaryota</taxon>
        <taxon>Metazoa</taxon>
        <taxon>Chordata</taxon>
        <taxon>Craniata</taxon>
        <taxon>Vertebrata</taxon>
        <taxon>Euteleostomi</taxon>
        <taxon>Actinopterygii</taxon>
        <taxon>Neopterygii</taxon>
        <taxon>Teleostei</taxon>
        <taxon>Anguilliformes</taxon>
        <taxon>Synaphobranchidae</taxon>
        <taxon>Synaphobranchus</taxon>
    </lineage>
</organism>
<evidence type="ECO:0000313" key="1">
    <source>
        <dbReference type="EMBL" id="KAJ8336671.1"/>
    </source>
</evidence>
<name>A0A9Q1ED89_SYNKA</name>
<dbReference type="EMBL" id="JAINUF010000019">
    <property type="protein sequence ID" value="KAJ8336671.1"/>
    <property type="molecule type" value="Genomic_DNA"/>
</dbReference>
<gene>
    <name evidence="1" type="ORF">SKAU_G00378910</name>
</gene>
<proteinExistence type="predicted"/>
<protein>
    <submittedName>
        <fullName evidence="1">Uncharacterized protein</fullName>
    </submittedName>
</protein>